<sequence length="735" mass="79515">MLAGDVGCGRRLHGKVLWKKVKVVVNTSKLDENQLRRYQAIQTHALQAAQAQLVADGQHLTDLAKPRNDDDGTLYSRESLVLRYGLRRHPGIVNAVQVLWDFDGPRDDLGCLEKGGYVAFYLCVAKYLDSSFQMASAAATVEAEWEIDRKGCDALSFVMFFDSLFQLADLWVDSLDPADYVAFLDGITSSIFVMDERGRRRLKECTDIKCIQQGSDNSDSDDDRDTPLQSKSTKAKANQRPTQISVQVDIPKKHPRRVPPLATTLNKSNPMATKANYTSPTPASSSKRQAGGGSSSTSASSKRTTSKRPAPTSQAKPRTTKATDAPLALAPEKLRSARDIIIMPLTPSPTPDDSSTTPNDPNSNDAPAEAPSSAVHAAANSHQNQLSTSSSSHQSDIIDEEEGDDQTLDDETAIDKHAIAVRLVRFASAHQVLTQSSRRPRHTSLNARGHFNIHQLTQQPTPDSLRVGRQSFMQSAMPQGTSAATEGAPDEFAQGKRCQSGVDEGEATTPRPSDLVVDEINQANTIRVQIQPSSFAALRHSPNKLRGGALIKAKATCSSPKLLDNGLSATAGGIYDKLVTSLGSPPRLEQHTEALVVGVRLTKPPLGVDAAALDSPQLLQTGGSPAPSMSSCILTRSLPIFRGSNMCPISVTTSSSGNVMYQALPQLVDAPPAAHAALLTINRREFHLERDQYFDKPVPSRIAMLKQKQRVHQAQNFAGRLSDNSIVWGSDENSA</sequence>
<dbReference type="OrthoDB" id="79234at2759"/>
<evidence type="ECO:0000313" key="2">
    <source>
        <dbReference type="EMBL" id="ETV69397.1"/>
    </source>
</evidence>
<feature type="compositionally biased region" description="Polar residues" evidence="1">
    <location>
        <begin position="263"/>
        <end position="288"/>
    </location>
</feature>
<feature type="region of interest" description="Disordered" evidence="1">
    <location>
        <begin position="213"/>
        <end position="409"/>
    </location>
</feature>
<feature type="region of interest" description="Disordered" evidence="1">
    <location>
        <begin position="478"/>
        <end position="514"/>
    </location>
</feature>
<organism evidence="2">
    <name type="scientific">Aphanomyces astaci</name>
    <name type="common">Crayfish plague agent</name>
    <dbReference type="NCBI Taxonomy" id="112090"/>
    <lineage>
        <taxon>Eukaryota</taxon>
        <taxon>Sar</taxon>
        <taxon>Stramenopiles</taxon>
        <taxon>Oomycota</taxon>
        <taxon>Saprolegniomycetes</taxon>
        <taxon>Saprolegniales</taxon>
        <taxon>Verrucalvaceae</taxon>
        <taxon>Aphanomyces</taxon>
    </lineage>
</organism>
<evidence type="ECO:0000256" key="1">
    <source>
        <dbReference type="SAM" id="MobiDB-lite"/>
    </source>
</evidence>
<feature type="compositionally biased region" description="Acidic residues" evidence="1">
    <location>
        <begin position="397"/>
        <end position="409"/>
    </location>
</feature>
<dbReference type="EMBL" id="KI913177">
    <property type="protein sequence ID" value="ETV69397.1"/>
    <property type="molecule type" value="Genomic_DNA"/>
</dbReference>
<feature type="compositionally biased region" description="Polar residues" evidence="1">
    <location>
        <begin position="311"/>
        <end position="322"/>
    </location>
</feature>
<dbReference type="STRING" id="112090.W4FPH4"/>
<dbReference type="RefSeq" id="XP_009841254.1">
    <property type="nucleotide sequence ID" value="XM_009842952.1"/>
</dbReference>
<feature type="compositionally biased region" description="Low complexity" evidence="1">
    <location>
        <begin position="351"/>
        <end position="395"/>
    </location>
</feature>
<reference evidence="2" key="1">
    <citation type="submission" date="2013-12" db="EMBL/GenBank/DDBJ databases">
        <title>The Genome Sequence of Aphanomyces astaci APO3.</title>
        <authorList>
            <consortium name="The Broad Institute Genomics Platform"/>
            <person name="Russ C."/>
            <person name="Tyler B."/>
            <person name="van West P."/>
            <person name="Dieguez-Uribeondo J."/>
            <person name="Young S.K."/>
            <person name="Zeng Q."/>
            <person name="Gargeya S."/>
            <person name="Fitzgerald M."/>
            <person name="Abouelleil A."/>
            <person name="Alvarado L."/>
            <person name="Chapman S.B."/>
            <person name="Gainer-Dewar J."/>
            <person name="Goldberg J."/>
            <person name="Griggs A."/>
            <person name="Gujja S."/>
            <person name="Hansen M."/>
            <person name="Howarth C."/>
            <person name="Imamovic A."/>
            <person name="Ireland A."/>
            <person name="Larimer J."/>
            <person name="McCowan C."/>
            <person name="Murphy C."/>
            <person name="Pearson M."/>
            <person name="Poon T.W."/>
            <person name="Priest M."/>
            <person name="Roberts A."/>
            <person name="Saif S."/>
            <person name="Shea T."/>
            <person name="Sykes S."/>
            <person name="Wortman J."/>
            <person name="Nusbaum C."/>
            <person name="Birren B."/>
        </authorList>
    </citation>
    <scope>NUCLEOTIDE SEQUENCE [LARGE SCALE GENOMIC DNA]</scope>
    <source>
        <strain evidence="2">APO3</strain>
    </source>
</reference>
<accession>W4FPH4</accession>
<feature type="compositionally biased region" description="Polar residues" evidence="1">
    <location>
        <begin position="227"/>
        <end position="246"/>
    </location>
</feature>
<dbReference type="AlphaFoldDB" id="W4FPH4"/>
<name>W4FPH4_APHAT</name>
<dbReference type="VEuPathDB" id="FungiDB:H257_14989"/>
<protein>
    <submittedName>
        <fullName evidence="2">Uncharacterized protein</fullName>
    </submittedName>
</protein>
<proteinExistence type="predicted"/>
<gene>
    <name evidence="2" type="ORF">H257_14989</name>
</gene>
<dbReference type="GeneID" id="20816985"/>